<feature type="transmembrane region" description="Helical" evidence="10">
    <location>
        <begin position="143"/>
        <end position="166"/>
    </location>
</feature>
<organism evidence="13 14">
    <name type="scientific">Stylophora pistillata</name>
    <name type="common">Smooth cauliflower coral</name>
    <dbReference type="NCBI Taxonomy" id="50429"/>
    <lineage>
        <taxon>Eukaryota</taxon>
        <taxon>Metazoa</taxon>
        <taxon>Cnidaria</taxon>
        <taxon>Anthozoa</taxon>
        <taxon>Hexacorallia</taxon>
        <taxon>Scleractinia</taxon>
        <taxon>Astrocoeniina</taxon>
        <taxon>Pocilloporidae</taxon>
        <taxon>Stylophora</taxon>
    </lineage>
</organism>
<evidence type="ECO:0000256" key="3">
    <source>
        <dbReference type="ARBA" id="ARBA00022448"/>
    </source>
</evidence>
<evidence type="ECO:0000256" key="4">
    <source>
        <dbReference type="ARBA" id="ARBA00022692"/>
    </source>
</evidence>
<feature type="transmembrane region" description="Helical" evidence="10">
    <location>
        <begin position="220"/>
        <end position="243"/>
    </location>
</feature>
<dbReference type="InterPro" id="IPR017871">
    <property type="entry name" value="ABC_transporter-like_CS"/>
</dbReference>
<reference evidence="14" key="1">
    <citation type="journal article" date="2017" name="bioRxiv">
        <title>Comparative analysis of the genomes of Stylophora pistillata and Acropora digitifera provides evidence for extensive differences between species of corals.</title>
        <authorList>
            <person name="Voolstra C.R."/>
            <person name="Li Y."/>
            <person name="Liew Y.J."/>
            <person name="Baumgarten S."/>
            <person name="Zoccola D."/>
            <person name="Flot J.-F."/>
            <person name="Tambutte S."/>
            <person name="Allemand D."/>
            <person name="Aranda M."/>
        </authorList>
    </citation>
    <scope>NUCLEOTIDE SEQUENCE [LARGE SCALE GENOMIC DNA]</scope>
</reference>
<dbReference type="FunFam" id="3.40.50.300:FF:000973">
    <property type="entry name" value="Multidrug resistance-associated protein 4"/>
    <property type="match status" value="1"/>
</dbReference>
<dbReference type="Gene3D" id="1.20.1560.10">
    <property type="entry name" value="ABC transporter type 1, transmembrane domain"/>
    <property type="match status" value="2"/>
</dbReference>
<proteinExistence type="inferred from homology"/>
<dbReference type="EMBL" id="LSMT01000077">
    <property type="protein sequence ID" value="PFX28800.1"/>
    <property type="molecule type" value="Genomic_DNA"/>
</dbReference>
<keyword evidence="6" id="KW-0547">Nucleotide-binding</keyword>
<keyword evidence="8 10" id="KW-1133">Transmembrane helix</keyword>
<evidence type="ECO:0000256" key="8">
    <source>
        <dbReference type="ARBA" id="ARBA00022989"/>
    </source>
</evidence>
<dbReference type="PROSITE" id="PS00211">
    <property type="entry name" value="ABC_TRANSPORTER_1"/>
    <property type="match status" value="1"/>
</dbReference>
<dbReference type="InterPro" id="IPR011527">
    <property type="entry name" value="ABC1_TM_dom"/>
</dbReference>
<feature type="transmembrane region" description="Helical" evidence="10">
    <location>
        <begin position="803"/>
        <end position="825"/>
    </location>
</feature>
<dbReference type="GO" id="GO:0005524">
    <property type="term" value="F:ATP binding"/>
    <property type="evidence" value="ECO:0007669"/>
    <property type="project" value="UniProtKB-KW"/>
</dbReference>
<dbReference type="GO" id="GO:0016020">
    <property type="term" value="C:membrane"/>
    <property type="evidence" value="ECO:0007669"/>
    <property type="project" value="UniProtKB-SubCell"/>
</dbReference>
<evidence type="ECO:0000256" key="2">
    <source>
        <dbReference type="ARBA" id="ARBA00009726"/>
    </source>
</evidence>
<feature type="domain" description="ABC transporter" evidence="11">
    <location>
        <begin position="479"/>
        <end position="702"/>
    </location>
</feature>
<evidence type="ECO:0000256" key="7">
    <source>
        <dbReference type="ARBA" id="ARBA00022840"/>
    </source>
</evidence>
<gene>
    <name evidence="13" type="primary">ABCC4</name>
    <name evidence="13" type="ORF">AWC38_SpisGene6479</name>
</gene>
<dbReference type="InterPro" id="IPR044746">
    <property type="entry name" value="ABCC_6TM_D1"/>
</dbReference>
<feature type="transmembrane region" description="Helical" evidence="10">
    <location>
        <begin position="323"/>
        <end position="348"/>
    </location>
</feature>
<dbReference type="GO" id="GO:0140359">
    <property type="term" value="F:ABC-type transporter activity"/>
    <property type="evidence" value="ECO:0007669"/>
    <property type="project" value="InterPro"/>
</dbReference>
<keyword evidence="9 10" id="KW-0472">Membrane</keyword>
<dbReference type="InterPro" id="IPR027417">
    <property type="entry name" value="P-loop_NTPase"/>
</dbReference>
<sequence>MSNEASYQRLSSDGDGTSSFHPAESANWLSLLSFWWMNGTFRVGAERPLTHADILPLHEEDRTRDLTENLRKEWNKHVHELNKDKACKEQPRLWKCILKTVTTREISVLTCFLILESVCRVLQPLFLGLLLHLLRLTEKDYSLAYGCCFLLALSGLSTACIHYTGFRLELLGMRLSSAIKGLIYLKIPLISKQTLRKVTSGNVIDLISNDVQRIEMAPRWIFTSTLTMLEIAAVISLLFYLISWEAIMGVFYLVAVIPCVMIISSLCAQLRQETAAVSDHRLSMMIELISGIRAIKANAWENNYGDRIQEVRRKETWILLKKGALLSIVESLPFTAGTVATFLSVLALSLDGHLISSAKAFMLLAFINTLRITITRLSYAITSVFELRISFRRIRNFLLLKNIPSLSLETSEAPPGNQDHFQESKNNFPALYGRGSLGTEIKNEEKRSKNQDFNDYIPLNTDANPASRTEFTQASPGKLSIESLWCKANELEGPNLLEDVSFEVPEKSITVVTGEVGSGKSTLLAAIAREIVAFSGNITYSGTVAYVSQTAWVFSGTLRENVLFGKPFDDKKYSSVIQACALSDDIHRFPKGDLVFVGEHGVVLSGGQRARVNLARAVYADADMYLLDDPLSAVDSKVGEHIFSQCICNLLKDKTRILVTYAERHLRMADHVVVLNNGSVSGQGTFSDLKESGLMFDTIIAGSAAIEKNTSTAEKESNLRDKEFRGQFEEHLSVTQEDTTTGEISSSLYWNYFRAGMHPLFMIILFLIFLITQALLVSPDIWLSVLTTIPLLSEQQSFSTLGIYAALVTGAFAMVIIRAIIFFSVSLRSSKNLHNHLVTCLLKAPVLFFDTNPAGRILNRCSKDIDCMDELLPKTFLSAIQYLLFVSTAMLLPLFTNVWLSIVSVPAVVIFLSLAWFYLKSSRELKRLEAICQSPVFSHFSETMIGLDTIRSRNREEDFIEDFYRHQDLHNRAFSMVLASTRWLGFRADVLCATLITAVAFASVLASQNPALAGLALAYAIDTAKISQIAVRRYAGVENLMTSVERVLAYTRLNTEPGYTTKTLPPKNWPHDGHVSFKNVSMRYYPDGPVVLKKLSFEIQARSKLGIVGRTGDGKSSIVSAILRMPETEGEIFIDDVCIEDIQLQESRKCISVLGQSPVLFSGSLRKNLDPLGEYSDDELWTAIKEVKLTSLVENLDGQLDHKLFEGGENLSTGQRQLICLARTLLKRSKIVILDEPTAYVDPNTEKIIWSTVHEKLNNSTVIIIAHRLNTVRNCDSILLLEEGQIAVQGTFDALVGSHKE</sequence>
<evidence type="ECO:0000256" key="1">
    <source>
        <dbReference type="ARBA" id="ARBA00004141"/>
    </source>
</evidence>
<dbReference type="InterPro" id="IPR050173">
    <property type="entry name" value="ABC_transporter_C-like"/>
</dbReference>
<feature type="transmembrane region" description="Helical" evidence="10">
    <location>
        <begin position="898"/>
        <end position="919"/>
    </location>
</feature>
<keyword evidence="4 10" id="KW-0812">Transmembrane</keyword>
<feature type="transmembrane region" description="Helical" evidence="10">
    <location>
        <begin position="108"/>
        <end position="131"/>
    </location>
</feature>
<accession>A0A2B4SIU2</accession>
<evidence type="ECO:0000313" key="14">
    <source>
        <dbReference type="Proteomes" id="UP000225706"/>
    </source>
</evidence>
<evidence type="ECO:0000256" key="10">
    <source>
        <dbReference type="SAM" id="Phobius"/>
    </source>
</evidence>
<dbReference type="Proteomes" id="UP000225706">
    <property type="component" value="Unassembled WGS sequence"/>
</dbReference>
<evidence type="ECO:0000259" key="12">
    <source>
        <dbReference type="PROSITE" id="PS50929"/>
    </source>
</evidence>
<protein>
    <submittedName>
        <fullName evidence="13">Multidrug resistance-associated protein 4</fullName>
    </submittedName>
</protein>
<feature type="transmembrane region" description="Helical" evidence="10">
    <location>
        <begin position="360"/>
        <end position="385"/>
    </location>
</feature>
<dbReference type="CDD" id="cd18579">
    <property type="entry name" value="ABC_6TM_ABCC_D1"/>
    <property type="match status" value="1"/>
</dbReference>
<comment type="subcellular location">
    <subcellularLocation>
        <location evidence="1">Membrane</location>
        <topology evidence="1">Multi-pass membrane protein</topology>
    </subcellularLocation>
</comment>
<feature type="domain" description="ABC transporter" evidence="11">
    <location>
        <begin position="1075"/>
        <end position="1301"/>
    </location>
</feature>
<evidence type="ECO:0000256" key="6">
    <source>
        <dbReference type="ARBA" id="ARBA00022741"/>
    </source>
</evidence>
<feature type="domain" description="ABC transmembrane type-1" evidence="12">
    <location>
        <begin position="108"/>
        <end position="386"/>
    </location>
</feature>
<keyword evidence="14" id="KW-1185">Reference proteome</keyword>
<dbReference type="PANTHER" id="PTHR24223:SF456">
    <property type="entry name" value="MULTIDRUG RESISTANCE-ASSOCIATED PROTEIN LETHAL(2)03659"/>
    <property type="match status" value="1"/>
</dbReference>
<dbReference type="FunFam" id="3.40.50.300:FF:000163">
    <property type="entry name" value="Multidrug resistance-associated protein member 4"/>
    <property type="match status" value="1"/>
</dbReference>
<dbReference type="SUPFAM" id="SSF52540">
    <property type="entry name" value="P-loop containing nucleoside triphosphate hydrolases"/>
    <property type="match status" value="2"/>
</dbReference>
<dbReference type="SMART" id="SM00382">
    <property type="entry name" value="AAA"/>
    <property type="match status" value="2"/>
</dbReference>
<evidence type="ECO:0000256" key="5">
    <source>
        <dbReference type="ARBA" id="ARBA00022737"/>
    </source>
</evidence>
<dbReference type="InterPro" id="IPR036640">
    <property type="entry name" value="ABC1_TM_sf"/>
</dbReference>
<dbReference type="CDD" id="cd03244">
    <property type="entry name" value="ABCC_MRP_domain2"/>
    <property type="match status" value="1"/>
</dbReference>
<comment type="caution">
    <text evidence="13">The sequence shown here is derived from an EMBL/GenBank/DDBJ whole genome shotgun (WGS) entry which is preliminary data.</text>
</comment>
<feature type="transmembrane region" description="Helical" evidence="10">
    <location>
        <begin position="984"/>
        <end position="1006"/>
    </location>
</feature>
<comment type="similarity">
    <text evidence="2">Belongs to the ABC transporter superfamily. ABCC family. Conjugate transporter (TC 3.A.1.208) subfamily.</text>
</comment>
<evidence type="ECO:0000256" key="9">
    <source>
        <dbReference type="ARBA" id="ARBA00023136"/>
    </source>
</evidence>
<keyword evidence="7" id="KW-0067">ATP-binding</keyword>
<feature type="transmembrane region" description="Helical" evidence="10">
    <location>
        <begin position="760"/>
        <end position="783"/>
    </location>
</feature>
<dbReference type="InterPro" id="IPR003593">
    <property type="entry name" value="AAA+_ATPase"/>
</dbReference>
<dbReference type="InterPro" id="IPR003439">
    <property type="entry name" value="ABC_transporter-like_ATP-bd"/>
</dbReference>
<dbReference type="OrthoDB" id="5958777at2759"/>
<name>A0A2B4SIU2_STYPI</name>
<evidence type="ECO:0000259" key="11">
    <source>
        <dbReference type="PROSITE" id="PS50893"/>
    </source>
</evidence>
<feature type="transmembrane region" description="Helical" evidence="10">
    <location>
        <begin position="871"/>
        <end position="892"/>
    </location>
</feature>
<feature type="domain" description="ABC transmembrane type-1" evidence="12">
    <location>
        <begin position="763"/>
        <end position="1021"/>
    </location>
</feature>
<dbReference type="Gene3D" id="3.40.50.300">
    <property type="entry name" value="P-loop containing nucleotide triphosphate hydrolases"/>
    <property type="match status" value="2"/>
</dbReference>
<feature type="transmembrane region" description="Helical" evidence="10">
    <location>
        <begin position="249"/>
        <end position="268"/>
    </location>
</feature>
<keyword evidence="3" id="KW-0813">Transport</keyword>
<dbReference type="CDD" id="cd03250">
    <property type="entry name" value="ABCC_MRP_domain1"/>
    <property type="match status" value="1"/>
</dbReference>
<dbReference type="PANTHER" id="PTHR24223">
    <property type="entry name" value="ATP-BINDING CASSETTE SUB-FAMILY C"/>
    <property type="match status" value="1"/>
</dbReference>
<dbReference type="SUPFAM" id="SSF90123">
    <property type="entry name" value="ABC transporter transmembrane region"/>
    <property type="match status" value="2"/>
</dbReference>
<dbReference type="FunFam" id="1.20.1560.10:FF:000014">
    <property type="entry name" value="Multidrug resistance-associated protein member 4"/>
    <property type="match status" value="1"/>
</dbReference>
<dbReference type="PROSITE" id="PS50929">
    <property type="entry name" value="ABC_TM1F"/>
    <property type="match status" value="2"/>
</dbReference>
<dbReference type="PROSITE" id="PS50893">
    <property type="entry name" value="ABC_TRANSPORTER_2"/>
    <property type="match status" value="2"/>
</dbReference>
<keyword evidence="5" id="KW-0677">Repeat</keyword>
<dbReference type="Pfam" id="PF00664">
    <property type="entry name" value="ABC_membrane"/>
    <property type="match status" value="2"/>
</dbReference>
<evidence type="ECO:0000313" key="13">
    <source>
        <dbReference type="EMBL" id="PFX28800.1"/>
    </source>
</evidence>
<dbReference type="Pfam" id="PF00005">
    <property type="entry name" value="ABC_tran"/>
    <property type="match status" value="2"/>
</dbReference>
<dbReference type="GO" id="GO:0016887">
    <property type="term" value="F:ATP hydrolysis activity"/>
    <property type="evidence" value="ECO:0007669"/>
    <property type="project" value="InterPro"/>
</dbReference>